<gene>
    <name evidence="1" type="ORF">HHU12_09900</name>
</gene>
<accession>A0A7X9P3C8</accession>
<dbReference type="EMBL" id="JABANE010000021">
    <property type="protein sequence ID" value="NME68272.1"/>
    <property type="molecule type" value="Genomic_DNA"/>
</dbReference>
<proteinExistence type="predicted"/>
<reference evidence="1 2" key="1">
    <citation type="submission" date="2020-04" db="EMBL/GenBank/DDBJ databases">
        <title>Flammeovirga sp. SR4, a novel species isolated from seawater.</title>
        <authorList>
            <person name="Wang X."/>
        </authorList>
    </citation>
    <scope>NUCLEOTIDE SEQUENCE [LARGE SCALE GENOMIC DNA]</scope>
    <source>
        <strain evidence="1 2">ATCC 23126</strain>
    </source>
</reference>
<dbReference type="Gene3D" id="2.40.160.170">
    <property type="match status" value="1"/>
</dbReference>
<evidence type="ECO:0000313" key="1">
    <source>
        <dbReference type="EMBL" id="NME68272.1"/>
    </source>
</evidence>
<organism evidence="1 2">
    <name type="scientific">Flammeovirga aprica JL-4</name>
    <dbReference type="NCBI Taxonomy" id="694437"/>
    <lineage>
        <taxon>Bacteria</taxon>
        <taxon>Pseudomonadati</taxon>
        <taxon>Bacteroidota</taxon>
        <taxon>Cytophagia</taxon>
        <taxon>Cytophagales</taxon>
        <taxon>Flammeovirgaceae</taxon>
        <taxon>Flammeovirga</taxon>
    </lineage>
</organism>
<evidence type="ECO:0000313" key="2">
    <source>
        <dbReference type="Proteomes" id="UP000576082"/>
    </source>
</evidence>
<protein>
    <recommendedName>
        <fullName evidence="3">Outer membrane protein beta-barrel domain-containing protein</fullName>
    </recommendedName>
</protein>
<dbReference type="RefSeq" id="WP_169656578.1">
    <property type="nucleotide sequence ID" value="NZ_JABANE010000021.1"/>
</dbReference>
<name>A0A7X9P3C8_9BACT</name>
<keyword evidence="2" id="KW-1185">Reference proteome</keyword>
<dbReference type="AlphaFoldDB" id="A0A7X9P3C8"/>
<evidence type="ECO:0008006" key="3">
    <source>
        <dbReference type="Google" id="ProtNLM"/>
    </source>
</evidence>
<sequence length="224" mass="25148">MKISLILFYLLLGSTLIGYSQSDEAAYENKFAVGLSLGTSGGGIDVARNFSRFNIALGFNYLEVKDLKRTLTVQGELMDTKLSTSAFNIDLKAEYLPFKKSSFKLFAGIAYLPQSNVEVKGMYANQVQVGELVFTQEEIGEIYFKGDWANFAPYFGLGFGRAVPKRRIGVAFDMGVYYMGNPKVTFTGTNMFSDLNSQEEQLQKNLEGYSWLPILKLRLSYRIN</sequence>
<dbReference type="Proteomes" id="UP000576082">
    <property type="component" value="Unassembled WGS sequence"/>
</dbReference>
<comment type="caution">
    <text evidence="1">The sequence shown here is derived from an EMBL/GenBank/DDBJ whole genome shotgun (WGS) entry which is preliminary data.</text>
</comment>